<dbReference type="EMBL" id="UZAH01026913">
    <property type="protein sequence ID" value="VDO86711.1"/>
    <property type="molecule type" value="Genomic_DNA"/>
</dbReference>
<dbReference type="OrthoDB" id="5825689at2759"/>
<evidence type="ECO:0000259" key="2">
    <source>
        <dbReference type="Pfam" id="PF17906"/>
    </source>
</evidence>
<dbReference type="Proteomes" id="UP000050761">
    <property type="component" value="Unassembled WGS sequence"/>
</dbReference>
<protein>
    <submittedName>
        <fullName evidence="5">HTH_48 domain-containing protein</fullName>
    </submittedName>
</protein>
<dbReference type="GO" id="GO:0000793">
    <property type="term" value="C:condensed chromosome"/>
    <property type="evidence" value="ECO:0007669"/>
    <property type="project" value="TreeGrafter"/>
</dbReference>
<dbReference type="PANTHER" id="PTHR46060">
    <property type="entry name" value="MARINER MOS1 TRANSPOSASE-LIKE PROTEIN"/>
    <property type="match status" value="1"/>
</dbReference>
<proteinExistence type="predicted"/>
<dbReference type="Pfam" id="PF17906">
    <property type="entry name" value="HTH_48"/>
    <property type="match status" value="1"/>
</dbReference>
<evidence type="ECO:0000313" key="4">
    <source>
        <dbReference type="Proteomes" id="UP000050761"/>
    </source>
</evidence>
<dbReference type="GO" id="GO:0006303">
    <property type="term" value="P:double-strand break repair via nonhomologous end joining"/>
    <property type="evidence" value="ECO:0007669"/>
    <property type="project" value="TreeGrafter"/>
</dbReference>
<dbReference type="GO" id="GO:0042800">
    <property type="term" value="F:histone H3K4 methyltransferase activity"/>
    <property type="evidence" value="ECO:0007669"/>
    <property type="project" value="TreeGrafter"/>
</dbReference>
<feature type="domain" description="Mos1 transposase HTH" evidence="2">
    <location>
        <begin position="5"/>
        <end position="53"/>
    </location>
</feature>
<reference evidence="5" key="2">
    <citation type="submission" date="2019-09" db="UniProtKB">
        <authorList>
            <consortium name="WormBaseParasite"/>
        </authorList>
    </citation>
    <scope>IDENTIFICATION</scope>
</reference>
<gene>
    <name evidence="3" type="ORF">HPBE_LOCUS10899</name>
</gene>
<dbReference type="Gene3D" id="1.10.10.1450">
    <property type="match status" value="1"/>
</dbReference>
<dbReference type="GO" id="GO:0044774">
    <property type="term" value="P:mitotic DNA integrity checkpoint signaling"/>
    <property type="evidence" value="ECO:0007669"/>
    <property type="project" value="TreeGrafter"/>
</dbReference>
<dbReference type="GO" id="GO:0035861">
    <property type="term" value="C:site of double-strand break"/>
    <property type="evidence" value="ECO:0007669"/>
    <property type="project" value="TreeGrafter"/>
</dbReference>
<dbReference type="InterPro" id="IPR041426">
    <property type="entry name" value="Mos1_HTH"/>
</dbReference>
<dbReference type="GO" id="GO:0031297">
    <property type="term" value="P:replication fork processing"/>
    <property type="evidence" value="ECO:0007669"/>
    <property type="project" value="TreeGrafter"/>
</dbReference>
<sequence length="132" mass="14978">MDRKMIVRACLLYDFKLKKSAAESYPSSKAAFGEEVVSKRQCERWFQRFAAGDESLEDEKHGRPAPILDSDLSRTTVEADPTRSTGSLHLLSDAASSDMRLLSEVEQLVELWKNRRLYAYLTISPLEANAHK</sequence>
<dbReference type="GO" id="GO:0000014">
    <property type="term" value="F:single-stranded DNA endodeoxyribonuclease activity"/>
    <property type="evidence" value="ECO:0007669"/>
    <property type="project" value="TreeGrafter"/>
</dbReference>
<keyword evidence="4" id="KW-1185">Reference proteome</keyword>
<dbReference type="AlphaFoldDB" id="A0A183FSH6"/>
<dbReference type="GO" id="GO:0003690">
    <property type="term" value="F:double-stranded DNA binding"/>
    <property type="evidence" value="ECO:0007669"/>
    <property type="project" value="TreeGrafter"/>
</dbReference>
<evidence type="ECO:0000256" key="1">
    <source>
        <dbReference type="SAM" id="MobiDB-lite"/>
    </source>
</evidence>
<evidence type="ECO:0000313" key="5">
    <source>
        <dbReference type="WBParaSite" id="HPBE_0001089801-mRNA-1"/>
    </source>
</evidence>
<accession>A0A3P7YH90</accession>
<dbReference type="GO" id="GO:0044547">
    <property type="term" value="F:DNA topoisomerase binding"/>
    <property type="evidence" value="ECO:0007669"/>
    <property type="project" value="TreeGrafter"/>
</dbReference>
<dbReference type="GO" id="GO:0000729">
    <property type="term" value="P:DNA double-strand break processing"/>
    <property type="evidence" value="ECO:0007669"/>
    <property type="project" value="TreeGrafter"/>
</dbReference>
<evidence type="ECO:0000313" key="3">
    <source>
        <dbReference type="EMBL" id="VDO86711.1"/>
    </source>
</evidence>
<reference evidence="3 4" key="1">
    <citation type="submission" date="2018-11" db="EMBL/GenBank/DDBJ databases">
        <authorList>
            <consortium name="Pathogen Informatics"/>
        </authorList>
    </citation>
    <scope>NUCLEOTIDE SEQUENCE [LARGE SCALE GENOMIC DNA]</scope>
</reference>
<name>A0A183FSH6_HELPZ</name>
<organism evidence="4 5">
    <name type="scientific">Heligmosomoides polygyrus</name>
    <name type="common">Parasitic roundworm</name>
    <dbReference type="NCBI Taxonomy" id="6339"/>
    <lineage>
        <taxon>Eukaryota</taxon>
        <taxon>Metazoa</taxon>
        <taxon>Ecdysozoa</taxon>
        <taxon>Nematoda</taxon>
        <taxon>Chromadorea</taxon>
        <taxon>Rhabditida</taxon>
        <taxon>Rhabditina</taxon>
        <taxon>Rhabditomorpha</taxon>
        <taxon>Strongyloidea</taxon>
        <taxon>Heligmosomidae</taxon>
        <taxon>Heligmosomoides</taxon>
    </lineage>
</organism>
<dbReference type="WBParaSite" id="HPBE_0001089801-mRNA-1">
    <property type="protein sequence ID" value="HPBE_0001089801-mRNA-1"/>
    <property type="gene ID" value="HPBE_0001089801"/>
</dbReference>
<dbReference type="PANTHER" id="PTHR46060:SF2">
    <property type="entry name" value="HISTONE-LYSINE N-METHYLTRANSFERASE SETMAR"/>
    <property type="match status" value="1"/>
</dbReference>
<dbReference type="GO" id="GO:0046975">
    <property type="term" value="F:histone H3K36 methyltransferase activity"/>
    <property type="evidence" value="ECO:0007669"/>
    <property type="project" value="TreeGrafter"/>
</dbReference>
<dbReference type="GO" id="GO:0003697">
    <property type="term" value="F:single-stranded DNA binding"/>
    <property type="evidence" value="ECO:0007669"/>
    <property type="project" value="TreeGrafter"/>
</dbReference>
<feature type="region of interest" description="Disordered" evidence="1">
    <location>
        <begin position="54"/>
        <end position="85"/>
    </location>
</feature>
<dbReference type="InterPro" id="IPR052709">
    <property type="entry name" value="Transposase-MT_Hybrid"/>
</dbReference>
<dbReference type="GO" id="GO:0015074">
    <property type="term" value="P:DNA integration"/>
    <property type="evidence" value="ECO:0007669"/>
    <property type="project" value="TreeGrafter"/>
</dbReference>
<dbReference type="GO" id="GO:0005634">
    <property type="term" value="C:nucleus"/>
    <property type="evidence" value="ECO:0007669"/>
    <property type="project" value="TreeGrafter"/>
</dbReference>
<accession>A0A183FSH6</accession>